<evidence type="ECO:0000256" key="3">
    <source>
        <dbReference type="ARBA" id="ARBA00023004"/>
    </source>
</evidence>
<dbReference type="STRING" id="582680.RS86_03132"/>
<dbReference type="RefSeq" id="WP_045273169.1">
    <property type="nucleotide sequence ID" value="NZ_JYIX01000038.1"/>
</dbReference>
<dbReference type="SUPFAM" id="SSF50022">
    <property type="entry name" value="ISP domain"/>
    <property type="match status" value="1"/>
</dbReference>
<dbReference type="Proteomes" id="UP000033740">
    <property type="component" value="Unassembled WGS sequence"/>
</dbReference>
<protein>
    <submittedName>
        <fullName evidence="6">3-phenylpropionate/cinnamic acid dioxygenase ferredoxin subunit</fullName>
    </submittedName>
</protein>
<dbReference type="Pfam" id="PF00355">
    <property type="entry name" value="Rieske"/>
    <property type="match status" value="1"/>
</dbReference>
<keyword evidence="1" id="KW-0001">2Fe-2S</keyword>
<keyword evidence="7" id="KW-1185">Reference proteome</keyword>
<evidence type="ECO:0000259" key="5">
    <source>
        <dbReference type="PROSITE" id="PS51296"/>
    </source>
</evidence>
<sequence>MTAQRACAVSDLQEDTPLRVELDGVPIAVVLDSEGEIHAIGDTCTHGDISLSEGFVEGTTLECWAHGSAFSLCSGKPLNLPAYEPVPVYVTEIVGDDLMIDPTVTKDVSGL</sequence>
<reference evidence="6 7" key="1">
    <citation type="submission" date="2015-02" db="EMBL/GenBank/DDBJ databases">
        <title>Draft genome sequences of ten Microbacterium spp. with emphasis on heavy metal contaminated environments.</title>
        <authorList>
            <person name="Corretto E."/>
        </authorList>
    </citation>
    <scope>NUCLEOTIDE SEQUENCE [LARGE SCALE GENOMIC DNA]</scope>
    <source>
        <strain evidence="6 7">ARN176</strain>
    </source>
</reference>
<keyword evidence="2" id="KW-0479">Metal-binding</keyword>
<dbReference type="PATRIC" id="fig|582680.6.peg.3211"/>
<dbReference type="GO" id="GO:0046872">
    <property type="term" value="F:metal ion binding"/>
    <property type="evidence" value="ECO:0007669"/>
    <property type="project" value="UniProtKB-KW"/>
</dbReference>
<keyword evidence="3" id="KW-0408">Iron</keyword>
<feature type="domain" description="Rieske" evidence="5">
    <location>
        <begin position="4"/>
        <end position="100"/>
    </location>
</feature>
<dbReference type="GO" id="GO:0004497">
    <property type="term" value="F:monooxygenase activity"/>
    <property type="evidence" value="ECO:0007669"/>
    <property type="project" value="UniProtKB-ARBA"/>
</dbReference>
<keyword evidence="6" id="KW-0560">Oxidoreductase</keyword>
<keyword evidence="6" id="KW-0223">Dioxygenase</keyword>
<evidence type="ECO:0000313" key="6">
    <source>
        <dbReference type="EMBL" id="KJL31852.1"/>
    </source>
</evidence>
<dbReference type="CDD" id="cd03528">
    <property type="entry name" value="Rieske_RO_ferredoxin"/>
    <property type="match status" value="1"/>
</dbReference>
<accession>A0A0F0LF55</accession>
<name>A0A0F0LF55_9MICO</name>
<gene>
    <name evidence="6" type="primary">hcaC</name>
    <name evidence="6" type="ORF">RS86_03132</name>
</gene>
<dbReference type="InterPro" id="IPR017941">
    <property type="entry name" value="Rieske_2Fe-2S"/>
</dbReference>
<comment type="caution">
    <text evidence="6">The sequence shown here is derived from an EMBL/GenBank/DDBJ whole genome shotgun (WGS) entry which is preliminary data.</text>
</comment>
<dbReference type="GO" id="GO:0016705">
    <property type="term" value="F:oxidoreductase activity, acting on paired donors, with incorporation or reduction of molecular oxygen"/>
    <property type="evidence" value="ECO:0007669"/>
    <property type="project" value="UniProtKB-ARBA"/>
</dbReference>
<dbReference type="PROSITE" id="PS51296">
    <property type="entry name" value="RIESKE"/>
    <property type="match status" value="1"/>
</dbReference>
<dbReference type="InterPro" id="IPR036922">
    <property type="entry name" value="Rieske_2Fe-2S_sf"/>
</dbReference>
<evidence type="ECO:0000313" key="7">
    <source>
        <dbReference type="Proteomes" id="UP000033740"/>
    </source>
</evidence>
<evidence type="ECO:0000256" key="2">
    <source>
        <dbReference type="ARBA" id="ARBA00022723"/>
    </source>
</evidence>
<dbReference type="GO" id="GO:0051537">
    <property type="term" value="F:2 iron, 2 sulfur cluster binding"/>
    <property type="evidence" value="ECO:0007669"/>
    <property type="project" value="UniProtKB-KW"/>
</dbReference>
<keyword evidence="4" id="KW-0411">Iron-sulfur</keyword>
<dbReference type="Gene3D" id="2.102.10.10">
    <property type="entry name" value="Rieske [2Fe-2S] iron-sulphur domain"/>
    <property type="match status" value="1"/>
</dbReference>
<organism evidence="6 7">
    <name type="scientific">Microbacterium azadirachtae</name>
    <dbReference type="NCBI Taxonomy" id="582680"/>
    <lineage>
        <taxon>Bacteria</taxon>
        <taxon>Bacillati</taxon>
        <taxon>Actinomycetota</taxon>
        <taxon>Actinomycetes</taxon>
        <taxon>Micrococcales</taxon>
        <taxon>Microbacteriaceae</taxon>
        <taxon>Microbacterium</taxon>
    </lineage>
</organism>
<evidence type="ECO:0000256" key="4">
    <source>
        <dbReference type="ARBA" id="ARBA00023014"/>
    </source>
</evidence>
<evidence type="ECO:0000256" key="1">
    <source>
        <dbReference type="ARBA" id="ARBA00022714"/>
    </source>
</evidence>
<dbReference type="GO" id="GO:0051213">
    <property type="term" value="F:dioxygenase activity"/>
    <property type="evidence" value="ECO:0007669"/>
    <property type="project" value="UniProtKB-KW"/>
</dbReference>
<proteinExistence type="predicted"/>
<dbReference type="AlphaFoldDB" id="A0A0F0LF55"/>
<dbReference type="EMBL" id="JYIX01000038">
    <property type="protein sequence ID" value="KJL31852.1"/>
    <property type="molecule type" value="Genomic_DNA"/>
</dbReference>